<evidence type="ECO:0000256" key="6">
    <source>
        <dbReference type="ARBA" id="ARBA00023136"/>
    </source>
</evidence>
<dbReference type="GO" id="GO:0006754">
    <property type="term" value="P:ATP biosynthetic process"/>
    <property type="evidence" value="ECO:0007669"/>
    <property type="project" value="UniProtKB-KW"/>
</dbReference>
<reference evidence="10" key="1">
    <citation type="journal article" date="1997" name="Curr. Genet.">
        <title>A mitochondrial sub-stoichiometric orf87-nad3-nad1 exonA co-transcription unit present in solanaceae was amplified in the genus Nicotiana.</title>
        <authorList>
            <person name="Gutierres S."/>
            <person name="Lelandais C."/>
            <person name="de Paepe R."/>
            <person name="Vedel F."/>
            <person name="Chorit P."/>
        </authorList>
    </citation>
    <scope>NUCLEOTIDE SEQUENCE</scope>
</reference>
<keyword evidence="6 8" id="KW-0472">Membrane</keyword>
<feature type="transmembrane region" description="Helical" evidence="8">
    <location>
        <begin position="48"/>
        <end position="69"/>
    </location>
</feature>
<feature type="transmembrane region" description="Helical" evidence="8">
    <location>
        <begin position="6"/>
        <end position="27"/>
    </location>
</feature>
<feature type="domain" description="ATP synthase YMF19-like N-terminal" evidence="9">
    <location>
        <begin position="2"/>
        <end position="28"/>
    </location>
</feature>
<dbReference type="InterPro" id="IPR003319">
    <property type="entry name" value="YMF19-like_N"/>
</dbReference>
<dbReference type="PIR" id="T15048">
    <property type="entry name" value="T15048"/>
</dbReference>
<comment type="similarity">
    <text evidence="2">Belongs to the ATPase protein YMF19 family.</text>
</comment>
<accession>Q96117</accession>
<evidence type="ECO:0000313" key="10">
    <source>
        <dbReference type="EMBL" id="CAA65513.1"/>
    </source>
</evidence>
<evidence type="ECO:0000256" key="5">
    <source>
        <dbReference type="ARBA" id="ARBA00023128"/>
    </source>
</evidence>
<geneLocation type="mitochondrion" evidence="10"/>
<dbReference type="EMBL" id="X96741">
    <property type="protein sequence ID" value="CAA65513.1"/>
    <property type="molecule type" value="Genomic_DNA"/>
</dbReference>
<dbReference type="AlphaFoldDB" id="Q96117"/>
<evidence type="ECO:0000256" key="8">
    <source>
        <dbReference type="SAM" id="Phobius"/>
    </source>
</evidence>
<protein>
    <submittedName>
        <fullName evidence="10">ORF87</fullName>
    </submittedName>
</protein>
<evidence type="ECO:0000256" key="7">
    <source>
        <dbReference type="ARBA" id="ARBA00023310"/>
    </source>
</evidence>
<evidence type="ECO:0000256" key="2">
    <source>
        <dbReference type="ARBA" id="ARBA00010946"/>
    </source>
</evidence>
<evidence type="ECO:0000256" key="1">
    <source>
        <dbReference type="ARBA" id="ARBA00004325"/>
    </source>
</evidence>
<sequence length="87" mass="10659">MPQLDKFTYFTQFFWSCLFLILIRFYLPLDLEVKLFCYYITKPKLQRALSILKYFICLYCLLTLGYRIYANLFNADFTSFLIWYSPI</sequence>
<keyword evidence="5 10" id="KW-0496">Mitochondrion</keyword>
<evidence type="ECO:0000256" key="4">
    <source>
        <dbReference type="ARBA" id="ARBA00022989"/>
    </source>
</evidence>
<proteinExistence type="inferred from homology"/>
<keyword evidence="7" id="KW-0066">ATP synthesis</keyword>
<name>Q96117_NICSY</name>
<organism evidence="10">
    <name type="scientific">Nicotiana sylvestris</name>
    <name type="common">Wood tobacco</name>
    <name type="synonym">South American tobacco</name>
    <dbReference type="NCBI Taxonomy" id="4096"/>
    <lineage>
        <taxon>Eukaryota</taxon>
        <taxon>Viridiplantae</taxon>
        <taxon>Streptophyta</taxon>
        <taxon>Embryophyta</taxon>
        <taxon>Tracheophyta</taxon>
        <taxon>Spermatophyta</taxon>
        <taxon>Magnoliopsida</taxon>
        <taxon>eudicotyledons</taxon>
        <taxon>Gunneridae</taxon>
        <taxon>Pentapetalae</taxon>
        <taxon>asterids</taxon>
        <taxon>lamiids</taxon>
        <taxon>Solanales</taxon>
        <taxon>Solanaceae</taxon>
        <taxon>Nicotianoideae</taxon>
        <taxon>Nicotianeae</taxon>
        <taxon>Nicotiana</taxon>
    </lineage>
</organism>
<evidence type="ECO:0000259" key="9">
    <source>
        <dbReference type="Pfam" id="PF02326"/>
    </source>
</evidence>
<comment type="subcellular location">
    <subcellularLocation>
        <location evidence="1">Mitochondrion membrane</location>
    </subcellularLocation>
</comment>
<dbReference type="Pfam" id="PF02326">
    <property type="entry name" value="YMF19"/>
    <property type="match status" value="1"/>
</dbReference>
<dbReference type="EMBL" id="X96742">
    <property type="protein sequence ID" value="CAA65516.1"/>
    <property type="molecule type" value="Genomic_DNA"/>
</dbReference>
<dbReference type="GO" id="GO:0031966">
    <property type="term" value="C:mitochondrial membrane"/>
    <property type="evidence" value="ECO:0007669"/>
    <property type="project" value="UniProtKB-SubCell"/>
</dbReference>
<keyword evidence="3 8" id="KW-0812">Transmembrane</keyword>
<keyword evidence="4 8" id="KW-1133">Transmembrane helix</keyword>
<evidence type="ECO:0000256" key="3">
    <source>
        <dbReference type="ARBA" id="ARBA00022692"/>
    </source>
</evidence>